<name>A0AA85BAI9_9TREM</name>
<accession>A0AA85BAI9</accession>
<proteinExistence type="predicted"/>
<organism evidence="1 2">
    <name type="scientific">Schistosoma mattheei</name>
    <dbReference type="NCBI Taxonomy" id="31246"/>
    <lineage>
        <taxon>Eukaryota</taxon>
        <taxon>Metazoa</taxon>
        <taxon>Spiralia</taxon>
        <taxon>Lophotrochozoa</taxon>
        <taxon>Platyhelminthes</taxon>
        <taxon>Trematoda</taxon>
        <taxon>Digenea</taxon>
        <taxon>Strigeidida</taxon>
        <taxon>Schistosomatoidea</taxon>
        <taxon>Schistosomatidae</taxon>
        <taxon>Schistosoma</taxon>
    </lineage>
</organism>
<evidence type="ECO:0000313" key="1">
    <source>
        <dbReference type="Proteomes" id="UP000050791"/>
    </source>
</evidence>
<dbReference type="Proteomes" id="UP000050791">
    <property type="component" value="Unassembled WGS sequence"/>
</dbReference>
<evidence type="ECO:0000313" key="2">
    <source>
        <dbReference type="WBParaSite" id="SMTH1_4120.1"/>
    </source>
</evidence>
<dbReference type="WBParaSite" id="SMTH1_4120.1">
    <property type="protein sequence ID" value="SMTH1_4120.1"/>
    <property type="gene ID" value="SMTH1_4120"/>
</dbReference>
<dbReference type="AlphaFoldDB" id="A0AA85BAI9"/>
<protein>
    <submittedName>
        <fullName evidence="2">Uncharacterized protein</fullName>
    </submittedName>
</protein>
<sequence length="167" mass="19380">MNTNGDNHIMSKSHIETYEPENTNYMKYNSLQRKSLDRNSMTTDYNRFNTVKTSMELNSLPMEYSPFNNKDNQSSVRHDGQRLIQDFDFNLLPDHLTLNGQLNQTSINNTTVNQISNIYSTGSHNDDISNDNSQFRNTKHSLKQENIHQSPSPYKIPIYCLITTILQ</sequence>
<reference evidence="2" key="1">
    <citation type="submission" date="2023-11" db="UniProtKB">
        <authorList>
            <consortium name="WormBaseParasite"/>
        </authorList>
    </citation>
    <scope>IDENTIFICATION</scope>
</reference>